<dbReference type="InterPro" id="IPR014001">
    <property type="entry name" value="Helicase_ATP-bd"/>
</dbReference>
<sequence>MRMALFRVRGTVRPVVSPSAFFAGLARAGIDPAEAAPLLPMVPLAVAEWAMAALAEGRAETAEAALREADRRFDVGWSAWPEASPSRPARAPAAPPDANEAAGPPFAGGPTGASAVGDPTGGSASGDASFPPAAGDRAGAPALEALPDGPAFAAARSCLLEAVAGRVLTFEQLVRRLKRTECSDLASREEALLFLVQALLDEGALRLAAGMGLEVRDGAPVFVCRRCGTASRTVETHLCADCGTEDVFCPACAALGPVRGCTAVFRAAEASGASGTVAPAVRSGRAPDGRPAERPEKEAAKAPEAGEAGAAGDRERDAARFGEKARPPAVAGAAGTGGESRRARLTPAQRQAAEAVRAFVAGAFTEERDRPGGALAESAPMVASENAPCRGTAEEAPPPALLLWAVTGAGKTEMLFPAVEALLSAGRRVLWATPRRDVVLELWPRLRAAFPGAVVALYGGAEAFAEASALTLSTTHQALLFERFFDVVIVDEADAFPYTAEPFLPRAVRRALRPGGRIVIVTATPSAEDLADVQASGGAVVIVPLRHHGRPLPEPEVIRLKRPIFRGEGGRSAVRMPAAALDFIGERLRRGRRVFAFVPRVADVPEAVAALASALNAAGRADADAGRAAAGSDPSGAAEAAPDGARADGVRIAGTHAGDDGRDAKVRAFREGALDVLVTTTILERGVTVAGSDVVVLDADARVFDAPTLIQIAGRAGRMAEDDTGAVAFFAAEETEGIRRAAGHIAAMNRLAETAPAAQQLVADDPRLAALLPAGEKRGRTLLGSIVRGMRPPEALARVRSLSALFFRRTAACLLCGVSFAAEDDHPLGDLFCGRCREDVPAPAPPLCAHCGRSLHDPRLRDLAPGPARGTPGEGRTALGHRGAPPGPTLPSPGAGDGLCADCRRWRADARLGGALALNRSAVTLTATVRELLHRYKYGRELGLFRPLSRLLILAYLHHFAHDSFDAVTFVPMPPARERARGFNPAEALARALGRASGLPVRALLVRPDDGKRQASLGRAARLERAETLYASRDDGRPPGTRVLLVDDVYTTGSTLHACAAALRRAGWAEVVGLTVVRA</sequence>
<reference evidence="7 8" key="1">
    <citation type="submission" date="2017-08" db="EMBL/GenBank/DDBJ databases">
        <title>Burning lignite coal seam in the remote Altai Mountains harbors a hydrogen-driven thermophilic microbial community.</title>
        <authorList>
            <person name="Kadnikov V.V."/>
            <person name="Mardanov A.V."/>
            <person name="Ivasenko D."/>
            <person name="Beletsky A.V."/>
            <person name="Karnachuk O.V."/>
            <person name="Ravin N.V."/>
        </authorList>
    </citation>
    <scope>NUCLEOTIDE SEQUENCE [LARGE SCALE GENOMIC DNA]</scope>
    <source>
        <strain evidence="7">AL33</strain>
    </source>
</reference>
<evidence type="ECO:0000259" key="6">
    <source>
        <dbReference type="PROSITE" id="PS51194"/>
    </source>
</evidence>
<feature type="region of interest" description="Disordered" evidence="4">
    <location>
        <begin position="78"/>
        <end position="142"/>
    </location>
</feature>
<dbReference type="GO" id="GO:0005524">
    <property type="term" value="F:ATP binding"/>
    <property type="evidence" value="ECO:0007669"/>
    <property type="project" value="UniProtKB-KW"/>
</dbReference>
<dbReference type="SMART" id="SM00490">
    <property type="entry name" value="HELICc"/>
    <property type="match status" value="1"/>
</dbReference>
<proteinExistence type="inferred from homology"/>
<evidence type="ECO:0000256" key="3">
    <source>
        <dbReference type="ARBA" id="ARBA00022840"/>
    </source>
</evidence>
<feature type="region of interest" description="Disordered" evidence="4">
    <location>
        <begin position="861"/>
        <end position="893"/>
    </location>
</feature>
<feature type="domain" description="Helicase C-terminal" evidence="6">
    <location>
        <begin position="580"/>
        <end position="763"/>
    </location>
</feature>
<feature type="compositionally biased region" description="Basic and acidic residues" evidence="4">
    <location>
        <begin position="285"/>
        <end position="301"/>
    </location>
</feature>
<dbReference type="Gene3D" id="3.40.50.300">
    <property type="entry name" value="P-loop containing nucleotide triphosphate hydrolases"/>
    <property type="match status" value="2"/>
</dbReference>
<evidence type="ECO:0000256" key="4">
    <source>
        <dbReference type="SAM" id="MobiDB-lite"/>
    </source>
</evidence>
<dbReference type="PANTHER" id="PTHR47505:SF1">
    <property type="entry name" value="DNA UTILIZATION PROTEIN YHGH"/>
    <property type="match status" value="1"/>
</dbReference>
<dbReference type="SUPFAM" id="SSF53271">
    <property type="entry name" value="PRTase-like"/>
    <property type="match status" value="1"/>
</dbReference>
<dbReference type="InterPro" id="IPR051910">
    <property type="entry name" value="ComF/GntX_DNA_util-trans"/>
</dbReference>
<dbReference type="Pfam" id="PF00156">
    <property type="entry name" value="Pribosyltran"/>
    <property type="match status" value="1"/>
</dbReference>
<dbReference type="EMBL" id="PEBV01000014">
    <property type="protein sequence ID" value="PTQ53534.1"/>
    <property type="molecule type" value="Genomic_DNA"/>
</dbReference>
<evidence type="ECO:0000313" key="8">
    <source>
        <dbReference type="Proteomes" id="UP000244180"/>
    </source>
</evidence>
<dbReference type="InterPro" id="IPR000836">
    <property type="entry name" value="PRTase_dom"/>
</dbReference>
<feature type="compositionally biased region" description="Low complexity" evidence="4">
    <location>
        <begin position="131"/>
        <end position="142"/>
    </location>
</feature>
<dbReference type="AlphaFoldDB" id="A0A2T5GBG8"/>
<dbReference type="InterPro" id="IPR027417">
    <property type="entry name" value="P-loop_NTPase"/>
</dbReference>
<evidence type="ECO:0000256" key="2">
    <source>
        <dbReference type="ARBA" id="ARBA00022741"/>
    </source>
</evidence>
<evidence type="ECO:0000313" key="7">
    <source>
        <dbReference type="EMBL" id="PTQ53534.1"/>
    </source>
</evidence>
<dbReference type="PROSITE" id="PS51194">
    <property type="entry name" value="HELICASE_CTER"/>
    <property type="match status" value="1"/>
</dbReference>
<feature type="compositionally biased region" description="Low complexity" evidence="4">
    <location>
        <begin position="81"/>
        <end position="105"/>
    </location>
</feature>
<keyword evidence="2" id="KW-0547">Nucleotide-binding</keyword>
<dbReference type="CDD" id="cd06223">
    <property type="entry name" value="PRTases_typeI"/>
    <property type="match status" value="1"/>
</dbReference>
<dbReference type="GO" id="GO:0003676">
    <property type="term" value="F:nucleic acid binding"/>
    <property type="evidence" value="ECO:0007669"/>
    <property type="project" value="InterPro"/>
</dbReference>
<dbReference type="PANTHER" id="PTHR47505">
    <property type="entry name" value="DNA UTILIZATION PROTEIN YHGH"/>
    <property type="match status" value="1"/>
</dbReference>
<feature type="compositionally biased region" description="Low complexity" evidence="4">
    <location>
        <begin position="626"/>
        <end position="644"/>
    </location>
</feature>
<organism evidence="7 8">
    <name type="scientific">Hydrogenibacillus schlegelii</name>
    <name type="common">Bacillus schlegelii</name>
    <dbReference type="NCBI Taxonomy" id="1484"/>
    <lineage>
        <taxon>Bacteria</taxon>
        <taxon>Bacillati</taxon>
        <taxon>Bacillota</taxon>
        <taxon>Bacilli</taxon>
        <taxon>Bacillales</taxon>
        <taxon>Bacillales Family X. Incertae Sedis</taxon>
        <taxon>Hydrogenibacillus</taxon>
    </lineage>
</organism>
<dbReference type="Pfam" id="PF00270">
    <property type="entry name" value="DEAD"/>
    <property type="match status" value="1"/>
</dbReference>
<dbReference type="SMART" id="SM00487">
    <property type="entry name" value="DEXDc"/>
    <property type="match status" value="1"/>
</dbReference>
<dbReference type="SUPFAM" id="SSF52540">
    <property type="entry name" value="P-loop containing nucleoside triphosphate hydrolases"/>
    <property type="match status" value="1"/>
</dbReference>
<comment type="similarity">
    <text evidence="1">Belongs to the ComF/GntX family.</text>
</comment>
<feature type="compositionally biased region" description="Basic and acidic residues" evidence="4">
    <location>
        <begin position="312"/>
        <end position="326"/>
    </location>
</feature>
<dbReference type="PROSITE" id="PS51192">
    <property type="entry name" value="HELICASE_ATP_BIND_1"/>
    <property type="match status" value="1"/>
</dbReference>
<accession>A0A2T5GBG8</accession>
<dbReference type="InterPro" id="IPR001650">
    <property type="entry name" value="Helicase_C-like"/>
</dbReference>
<evidence type="ECO:0000256" key="1">
    <source>
        <dbReference type="ARBA" id="ARBA00008007"/>
    </source>
</evidence>
<dbReference type="InterPro" id="IPR029057">
    <property type="entry name" value="PRTase-like"/>
</dbReference>
<dbReference type="Pfam" id="PF00271">
    <property type="entry name" value="Helicase_C"/>
    <property type="match status" value="1"/>
</dbReference>
<keyword evidence="3" id="KW-0067">ATP-binding</keyword>
<dbReference type="Gene3D" id="3.40.50.2020">
    <property type="match status" value="1"/>
</dbReference>
<protein>
    <submittedName>
        <fullName evidence="7">ComF operon protein A, DNA transporter ATPase</fullName>
    </submittedName>
</protein>
<name>A0A2T5GBG8_HYDSH</name>
<gene>
    <name evidence="7" type="ORF">HSCHL_1711</name>
</gene>
<comment type="caution">
    <text evidence="7">The sequence shown here is derived from an EMBL/GenBank/DDBJ whole genome shotgun (WGS) entry which is preliminary data.</text>
</comment>
<feature type="domain" description="Helicase ATP-binding" evidence="5">
    <location>
        <begin position="392"/>
        <end position="543"/>
    </location>
</feature>
<feature type="region of interest" description="Disordered" evidence="4">
    <location>
        <begin position="276"/>
        <end position="349"/>
    </location>
</feature>
<evidence type="ECO:0000259" key="5">
    <source>
        <dbReference type="PROSITE" id="PS51192"/>
    </source>
</evidence>
<feature type="region of interest" description="Disordered" evidence="4">
    <location>
        <begin position="626"/>
        <end position="645"/>
    </location>
</feature>
<dbReference type="Proteomes" id="UP000244180">
    <property type="component" value="Unassembled WGS sequence"/>
</dbReference>
<dbReference type="InterPro" id="IPR011545">
    <property type="entry name" value="DEAD/DEAH_box_helicase_dom"/>
</dbReference>
<feature type="compositionally biased region" description="Low complexity" evidence="4">
    <location>
        <begin position="302"/>
        <end position="311"/>
    </location>
</feature>